<dbReference type="Proteomes" id="UP000663193">
    <property type="component" value="Chromosome 23"/>
</dbReference>
<feature type="region of interest" description="Disordered" evidence="1">
    <location>
        <begin position="1"/>
        <end position="24"/>
    </location>
</feature>
<evidence type="ECO:0000313" key="2">
    <source>
        <dbReference type="EMBL" id="QRD07719.1"/>
    </source>
</evidence>
<proteinExistence type="predicted"/>
<evidence type="ECO:0000313" key="3">
    <source>
        <dbReference type="Proteomes" id="UP000663193"/>
    </source>
</evidence>
<protein>
    <submittedName>
        <fullName evidence="2">Uncharacterized protein</fullName>
    </submittedName>
</protein>
<gene>
    <name evidence="2" type="ORF">JI435_309710</name>
</gene>
<reference evidence="3" key="1">
    <citation type="journal article" date="2021" name="BMC Genomics">
        <title>Chromosome-level genome assembly and manually-curated proteome of model necrotroph Parastagonospora nodorum Sn15 reveals a genome-wide trove of candidate effector homologs, and redundancy of virulence-related functions within an accessory chromosome.</title>
        <authorList>
            <person name="Bertazzoni S."/>
            <person name="Jones D.A.B."/>
            <person name="Phan H.T."/>
            <person name="Tan K.-C."/>
            <person name="Hane J.K."/>
        </authorList>
    </citation>
    <scope>NUCLEOTIDE SEQUENCE [LARGE SCALE GENOMIC DNA]</scope>
    <source>
        <strain evidence="3">SN15 / ATCC MYA-4574 / FGSC 10173)</strain>
    </source>
</reference>
<sequence length="100" mass="11248">MPKDVEVGRFRRERREAERRGHDRATGLKARRLVVFVKGAEIVCVQTRHSTTTTCSIYILFPTLATLALSDASSEQTTYKITKRELLISTNLPVWAGEAA</sequence>
<keyword evidence="3" id="KW-1185">Reference proteome</keyword>
<organism evidence="2 3">
    <name type="scientific">Phaeosphaeria nodorum (strain SN15 / ATCC MYA-4574 / FGSC 10173)</name>
    <name type="common">Glume blotch fungus</name>
    <name type="synonym">Parastagonospora nodorum</name>
    <dbReference type="NCBI Taxonomy" id="321614"/>
    <lineage>
        <taxon>Eukaryota</taxon>
        <taxon>Fungi</taxon>
        <taxon>Dikarya</taxon>
        <taxon>Ascomycota</taxon>
        <taxon>Pezizomycotina</taxon>
        <taxon>Dothideomycetes</taxon>
        <taxon>Pleosporomycetidae</taxon>
        <taxon>Pleosporales</taxon>
        <taxon>Pleosporineae</taxon>
        <taxon>Phaeosphaeriaceae</taxon>
        <taxon>Parastagonospora</taxon>
    </lineage>
</organism>
<dbReference type="AlphaFoldDB" id="A0A7U2IDA0"/>
<dbReference type="EMBL" id="CP069045">
    <property type="protein sequence ID" value="QRD07719.1"/>
    <property type="molecule type" value="Genomic_DNA"/>
</dbReference>
<name>A0A7U2IDA0_PHANO</name>
<accession>A0A7U2IDA0</accession>
<evidence type="ECO:0000256" key="1">
    <source>
        <dbReference type="SAM" id="MobiDB-lite"/>
    </source>
</evidence>
<dbReference type="VEuPathDB" id="FungiDB:JI435_309710"/>